<keyword evidence="5 6" id="KW-0472">Membrane</keyword>
<organism evidence="7 8">
    <name type="scientific">Rehmannia glutinosa</name>
    <name type="common">Chinese foxglove</name>
    <dbReference type="NCBI Taxonomy" id="99300"/>
    <lineage>
        <taxon>Eukaryota</taxon>
        <taxon>Viridiplantae</taxon>
        <taxon>Streptophyta</taxon>
        <taxon>Embryophyta</taxon>
        <taxon>Tracheophyta</taxon>
        <taxon>Spermatophyta</taxon>
        <taxon>Magnoliopsida</taxon>
        <taxon>eudicotyledons</taxon>
        <taxon>Gunneridae</taxon>
        <taxon>Pentapetalae</taxon>
        <taxon>asterids</taxon>
        <taxon>lamiids</taxon>
        <taxon>Lamiales</taxon>
        <taxon>Orobanchaceae</taxon>
        <taxon>Rehmannieae</taxon>
        <taxon>Rehmannia</taxon>
    </lineage>
</organism>
<name>A0ABR0UUT7_REHGL</name>
<sequence>MDWEWVVEFLKGMIKPVAALAVVAVAVGLSYLQKLGMEGEMVYSILRAFLQLSVIGFVLQFIFDQDNAVWILIAYLFMVSVAGYTAGQRAKHVSRGKYVAGVSILAGTAITMFLLVILRVFPFTPRYIIPIAGMMVGNAMTVTGVTMKKLRDDIKIQMNLVETALALGATPRQATTQQVKRALVIALSPVLDNAKTVGLISLPGAMTGLIMGGASPLEAIQLQIVVMNMLIGAATISSIFSTYLCWPSFFTKAYQLETKVFSFE</sequence>
<evidence type="ECO:0000256" key="1">
    <source>
        <dbReference type="ARBA" id="ARBA00004141"/>
    </source>
</evidence>
<keyword evidence="4 6" id="KW-1133">Transmembrane helix</keyword>
<reference evidence="7 8" key="1">
    <citation type="journal article" date="2021" name="Comput. Struct. Biotechnol. J.">
        <title>De novo genome assembly of the potent medicinal plant Rehmannia glutinosa using nanopore technology.</title>
        <authorList>
            <person name="Ma L."/>
            <person name="Dong C."/>
            <person name="Song C."/>
            <person name="Wang X."/>
            <person name="Zheng X."/>
            <person name="Niu Y."/>
            <person name="Chen S."/>
            <person name="Feng W."/>
        </authorList>
    </citation>
    <scope>NUCLEOTIDE SEQUENCE [LARGE SCALE GENOMIC DNA]</scope>
    <source>
        <strain evidence="7">DH-2019</strain>
    </source>
</reference>
<comment type="caution">
    <text evidence="7">The sequence shown here is derived from an EMBL/GenBank/DDBJ whole genome shotgun (WGS) entry which is preliminary data.</text>
</comment>
<evidence type="ECO:0000256" key="4">
    <source>
        <dbReference type="ARBA" id="ARBA00022989"/>
    </source>
</evidence>
<dbReference type="InterPro" id="IPR005226">
    <property type="entry name" value="UPF0014_fam"/>
</dbReference>
<feature type="transmembrane region" description="Helical" evidence="6">
    <location>
        <begin position="12"/>
        <end position="32"/>
    </location>
</feature>
<evidence type="ECO:0000256" key="3">
    <source>
        <dbReference type="ARBA" id="ARBA00022692"/>
    </source>
</evidence>
<feature type="transmembrane region" description="Helical" evidence="6">
    <location>
        <begin position="69"/>
        <end position="86"/>
    </location>
</feature>
<evidence type="ECO:0000313" key="7">
    <source>
        <dbReference type="EMBL" id="KAK6126052.1"/>
    </source>
</evidence>
<keyword evidence="8" id="KW-1185">Reference proteome</keyword>
<dbReference type="PANTHER" id="PTHR30028">
    <property type="entry name" value="UPF0014 INNER MEMBRANE PROTEIN YBBM-RELATED"/>
    <property type="match status" value="1"/>
</dbReference>
<feature type="transmembrane region" description="Helical" evidence="6">
    <location>
        <begin position="127"/>
        <end position="147"/>
    </location>
</feature>
<gene>
    <name evidence="7" type="ORF">DH2020_040166</name>
</gene>
<evidence type="ECO:0000256" key="5">
    <source>
        <dbReference type="ARBA" id="ARBA00023136"/>
    </source>
</evidence>
<evidence type="ECO:0000256" key="2">
    <source>
        <dbReference type="ARBA" id="ARBA00005268"/>
    </source>
</evidence>
<feature type="transmembrane region" description="Helical" evidence="6">
    <location>
        <begin position="98"/>
        <end position="121"/>
    </location>
</feature>
<feature type="transmembrane region" description="Helical" evidence="6">
    <location>
        <begin position="220"/>
        <end position="246"/>
    </location>
</feature>
<evidence type="ECO:0000313" key="8">
    <source>
        <dbReference type="Proteomes" id="UP001318860"/>
    </source>
</evidence>
<comment type="subcellular location">
    <subcellularLocation>
        <location evidence="1">Membrane</location>
        <topology evidence="1">Multi-pass membrane protein</topology>
    </subcellularLocation>
</comment>
<dbReference type="Pfam" id="PF03649">
    <property type="entry name" value="UPF0014"/>
    <property type="match status" value="1"/>
</dbReference>
<dbReference type="PANTHER" id="PTHR30028:SF0">
    <property type="entry name" value="PROTEIN ALUMINUM SENSITIVE 3"/>
    <property type="match status" value="1"/>
</dbReference>
<protein>
    <submittedName>
        <fullName evidence="7">Uncharacterized protein</fullName>
    </submittedName>
</protein>
<keyword evidence="3 6" id="KW-0812">Transmembrane</keyword>
<dbReference type="Proteomes" id="UP001318860">
    <property type="component" value="Unassembled WGS sequence"/>
</dbReference>
<evidence type="ECO:0000256" key="6">
    <source>
        <dbReference type="SAM" id="Phobius"/>
    </source>
</evidence>
<feature type="transmembrane region" description="Helical" evidence="6">
    <location>
        <begin position="44"/>
        <end position="63"/>
    </location>
</feature>
<dbReference type="EMBL" id="JABTTQ020002064">
    <property type="protein sequence ID" value="KAK6126052.1"/>
    <property type="molecule type" value="Genomic_DNA"/>
</dbReference>
<accession>A0ABR0UUT7</accession>
<comment type="similarity">
    <text evidence="2">Belongs to the UPF0014 family.</text>
</comment>
<feature type="transmembrane region" description="Helical" evidence="6">
    <location>
        <begin position="196"/>
        <end position="214"/>
    </location>
</feature>
<proteinExistence type="inferred from homology"/>